<dbReference type="Gene3D" id="1.10.510.10">
    <property type="entry name" value="Transferase(Phosphotransferase) domain 1"/>
    <property type="match status" value="1"/>
</dbReference>
<dbReference type="Gene3D" id="1.25.10.10">
    <property type="entry name" value="Leucine-rich Repeat Variant"/>
    <property type="match status" value="1"/>
</dbReference>
<name>A0A5J4U0A8_9EUKA</name>
<dbReference type="SUPFAM" id="SSF56112">
    <property type="entry name" value="Protein kinase-like (PK-like)"/>
    <property type="match status" value="1"/>
</dbReference>
<feature type="coiled-coil region" evidence="1">
    <location>
        <begin position="56"/>
        <end position="102"/>
    </location>
</feature>
<evidence type="ECO:0000313" key="3">
    <source>
        <dbReference type="Proteomes" id="UP000324800"/>
    </source>
</evidence>
<evidence type="ECO:0000313" key="2">
    <source>
        <dbReference type="EMBL" id="KAA6363600.1"/>
    </source>
</evidence>
<organism evidence="2 3">
    <name type="scientific">Streblomastix strix</name>
    <dbReference type="NCBI Taxonomy" id="222440"/>
    <lineage>
        <taxon>Eukaryota</taxon>
        <taxon>Metamonada</taxon>
        <taxon>Preaxostyla</taxon>
        <taxon>Oxymonadida</taxon>
        <taxon>Streblomastigidae</taxon>
        <taxon>Streblomastix</taxon>
    </lineage>
</organism>
<comment type="caution">
    <text evidence="2">The sequence shown here is derived from an EMBL/GenBank/DDBJ whole genome shotgun (WGS) entry which is preliminary data.</text>
</comment>
<gene>
    <name evidence="2" type="ORF">EZS28_040873</name>
</gene>
<dbReference type="InterPro" id="IPR016024">
    <property type="entry name" value="ARM-type_fold"/>
</dbReference>
<dbReference type="AlphaFoldDB" id="A0A5J4U0A8"/>
<dbReference type="EMBL" id="SNRW01022698">
    <property type="protein sequence ID" value="KAA6363600.1"/>
    <property type="molecule type" value="Genomic_DNA"/>
</dbReference>
<dbReference type="Proteomes" id="UP000324800">
    <property type="component" value="Unassembled WGS sequence"/>
</dbReference>
<feature type="non-terminal residue" evidence="2">
    <location>
        <position position="1"/>
    </location>
</feature>
<accession>A0A5J4U0A8</accession>
<dbReference type="InterPro" id="IPR011009">
    <property type="entry name" value="Kinase-like_dom_sf"/>
</dbReference>
<dbReference type="SUPFAM" id="SSF48371">
    <property type="entry name" value="ARM repeat"/>
    <property type="match status" value="1"/>
</dbReference>
<keyword evidence="1" id="KW-0175">Coiled coil</keyword>
<dbReference type="InterPro" id="IPR011989">
    <property type="entry name" value="ARM-like"/>
</dbReference>
<evidence type="ECO:0008006" key="4">
    <source>
        <dbReference type="Google" id="ProtNLM"/>
    </source>
</evidence>
<evidence type="ECO:0000256" key="1">
    <source>
        <dbReference type="SAM" id="Coils"/>
    </source>
</evidence>
<protein>
    <recommendedName>
        <fullName evidence="4">Protein kinase domain-containing protein</fullName>
    </recommendedName>
</protein>
<sequence length="366" mass="41869">MLTGVHPYAGRTVNDTIENIKKGKMVVPLPDYIQGELKEMLMNMLNMDADKRPTAIELLDTELMQFQAQINKSRNEEIIQKNKDLEAKIRNLEIEKEGEKKRTDQAWLEMEEALRDIQTFNQMEDNTRQIDWLESKNILLGKERGTDSQIVENKKKKIEICQNIISQLIGKDDDEYRKIAIRSGVVDAFLRLFSTQQIESITPTFAWAFFVFTYPASDDIRLLLNEKKPYPALIRLLDHPNIIVIHRAVVSIQNIISGGSDTTPANQPHPHFQAVASCGGIEKLYSLFKRNIYVRSSNIIAFCFGDLYRAKEIPNSAMRKDIIAYLKAICIDSIWSNNPGQVALQNLAQNSVNRAEIEKDGFKIPE</sequence>
<proteinExistence type="predicted"/>
<reference evidence="2 3" key="1">
    <citation type="submission" date="2019-03" db="EMBL/GenBank/DDBJ databases">
        <title>Single cell metagenomics reveals metabolic interactions within the superorganism composed of flagellate Streblomastix strix and complex community of Bacteroidetes bacteria on its surface.</title>
        <authorList>
            <person name="Treitli S.C."/>
            <person name="Kolisko M."/>
            <person name="Husnik F."/>
            <person name="Keeling P."/>
            <person name="Hampl V."/>
        </authorList>
    </citation>
    <scope>NUCLEOTIDE SEQUENCE [LARGE SCALE GENOMIC DNA]</scope>
    <source>
        <strain evidence="2">ST1C</strain>
    </source>
</reference>